<evidence type="ECO:0000256" key="4">
    <source>
        <dbReference type="RuleBase" id="RU003719"/>
    </source>
</evidence>
<sequence>MLRRVQTLRASIRWHVVGPRSTASSISCANMPTTPRMFVRSFAMKISFFSARKYDKDSILQVHNALGLNHNLQFFSHRLKPETALLADGSDVVVIFVNDLANESVIRKLAALHVKALLLRCAGYDMVDLVTAKEVGLPVLRVPAYSPYAVAEHAVGLMMTLNRKYHRAYNRTREFNFNLQGLLGFDMHGKTVGVIGTGKIGILVGKICLGFGCNVVVYDLNESSRAKALGMKYVPLDHLLETSDIISLHCPLLPTTKYIVNEYTIRQMKRGVMLINTSRGGLMNTPAILQGLKTGQIGSLALDVFEGENDIFYEDHSGEIIADEQFTQLSTYPNVVITGHQAYFTREALDNIAKTTFDNVRAVETNGPFLNQVQK</sequence>
<name>A0A024UDR1_9STRA</name>
<dbReference type="InterPro" id="IPR006140">
    <property type="entry name" value="D-isomer_DH_NAD-bd"/>
</dbReference>
<dbReference type="PANTHER" id="PTHR43026:SF1">
    <property type="entry name" value="2-HYDROXYACID DEHYDROGENASE HOMOLOG 1-RELATED"/>
    <property type="match status" value="1"/>
</dbReference>
<feature type="domain" description="D-isomer specific 2-hydroxyacid dehydrogenase catalytic" evidence="5">
    <location>
        <begin position="69"/>
        <end position="373"/>
    </location>
</feature>
<dbReference type="Gene3D" id="3.40.50.720">
    <property type="entry name" value="NAD(P)-binding Rossmann-like Domain"/>
    <property type="match status" value="2"/>
</dbReference>
<gene>
    <name evidence="7" type="ORF">H310_05139</name>
</gene>
<keyword evidence="3" id="KW-0520">NAD</keyword>
<reference evidence="7" key="1">
    <citation type="submission" date="2013-12" db="EMBL/GenBank/DDBJ databases">
        <title>The Genome Sequence of Aphanomyces invadans NJM9701.</title>
        <authorList>
            <consortium name="The Broad Institute Genomics Platform"/>
            <person name="Russ C."/>
            <person name="Tyler B."/>
            <person name="van West P."/>
            <person name="Dieguez-Uribeondo J."/>
            <person name="Young S.K."/>
            <person name="Zeng Q."/>
            <person name="Gargeya S."/>
            <person name="Fitzgerald M."/>
            <person name="Abouelleil A."/>
            <person name="Alvarado L."/>
            <person name="Chapman S.B."/>
            <person name="Gainer-Dewar J."/>
            <person name="Goldberg J."/>
            <person name="Griggs A."/>
            <person name="Gujja S."/>
            <person name="Hansen M."/>
            <person name="Howarth C."/>
            <person name="Imamovic A."/>
            <person name="Ireland A."/>
            <person name="Larimer J."/>
            <person name="McCowan C."/>
            <person name="Murphy C."/>
            <person name="Pearson M."/>
            <person name="Poon T.W."/>
            <person name="Priest M."/>
            <person name="Roberts A."/>
            <person name="Saif S."/>
            <person name="Shea T."/>
            <person name="Sykes S."/>
            <person name="Wortman J."/>
            <person name="Nusbaum C."/>
            <person name="Birren B."/>
        </authorList>
    </citation>
    <scope>NUCLEOTIDE SEQUENCE [LARGE SCALE GENOMIC DNA]</scope>
    <source>
        <strain evidence="7">NJM9701</strain>
    </source>
</reference>
<dbReference type="EMBL" id="KI913959">
    <property type="protein sequence ID" value="ETW03773.1"/>
    <property type="molecule type" value="Genomic_DNA"/>
</dbReference>
<evidence type="ECO:0000256" key="3">
    <source>
        <dbReference type="ARBA" id="ARBA00023027"/>
    </source>
</evidence>
<evidence type="ECO:0000256" key="2">
    <source>
        <dbReference type="ARBA" id="ARBA00023002"/>
    </source>
</evidence>
<dbReference type="Pfam" id="PF02826">
    <property type="entry name" value="2-Hacid_dh_C"/>
    <property type="match status" value="1"/>
</dbReference>
<organism evidence="7">
    <name type="scientific">Aphanomyces invadans</name>
    <dbReference type="NCBI Taxonomy" id="157072"/>
    <lineage>
        <taxon>Eukaryota</taxon>
        <taxon>Sar</taxon>
        <taxon>Stramenopiles</taxon>
        <taxon>Oomycota</taxon>
        <taxon>Saprolegniomycetes</taxon>
        <taxon>Saprolegniales</taxon>
        <taxon>Verrucalvaceae</taxon>
        <taxon>Aphanomyces</taxon>
    </lineage>
</organism>
<dbReference type="STRING" id="157072.A0A024UDR1"/>
<proteinExistence type="inferred from homology"/>
<dbReference type="InterPro" id="IPR058205">
    <property type="entry name" value="D-LDH-like"/>
</dbReference>
<dbReference type="SUPFAM" id="SSF51735">
    <property type="entry name" value="NAD(P)-binding Rossmann-fold domains"/>
    <property type="match status" value="1"/>
</dbReference>
<dbReference type="InterPro" id="IPR036291">
    <property type="entry name" value="NAD(P)-bd_dom_sf"/>
</dbReference>
<dbReference type="SUPFAM" id="SSF52283">
    <property type="entry name" value="Formate/glycerate dehydrogenase catalytic domain-like"/>
    <property type="match status" value="1"/>
</dbReference>
<dbReference type="PROSITE" id="PS00671">
    <property type="entry name" value="D_2_HYDROXYACID_DH_3"/>
    <property type="match status" value="1"/>
</dbReference>
<evidence type="ECO:0000313" key="7">
    <source>
        <dbReference type="EMBL" id="ETW03773.1"/>
    </source>
</evidence>
<evidence type="ECO:0000256" key="1">
    <source>
        <dbReference type="ARBA" id="ARBA00005854"/>
    </source>
</evidence>
<protein>
    <recommendedName>
        <fullName evidence="8">D-lactate dehydrogenase</fullName>
    </recommendedName>
</protein>
<dbReference type="Pfam" id="PF00389">
    <property type="entry name" value="2-Hacid_dh"/>
    <property type="match status" value="1"/>
</dbReference>
<accession>A0A024UDR1</accession>
<evidence type="ECO:0000259" key="5">
    <source>
        <dbReference type="Pfam" id="PF00389"/>
    </source>
</evidence>
<comment type="similarity">
    <text evidence="1 4">Belongs to the D-isomer specific 2-hydroxyacid dehydrogenase family.</text>
</comment>
<keyword evidence="2 4" id="KW-0560">Oxidoreductase</keyword>
<evidence type="ECO:0008006" key="8">
    <source>
        <dbReference type="Google" id="ProtNLM"/>
    </source>
</evidence>
<dbReference type="PROSITE" id="PS00670">
    <property type="entry name" value="D_2_HYDROXYACID_DH_2"/>
    <property type="match status" value="1"/>
</dbReference>
<dbReference type="eggNOG" id="KOG0068">
    <property type="taxonomic scope" value="Eukaryota"/>
</dbReference>
<dbReference type="CDD" id="cd12183">
    <property type="entry name" value="LDH_like_2"/>
    <property type="match status" value="1"/>
</dbReference>
<dbReference type="GO" id="GO:0051287">
    <property type="term" value="F:NAD binding"/>
    <property type="evidence" value="ECO:0007669"/>
    <property type="project" value="InterPro"/>
</dbReference>
<dbReference type="InterPro" id="IPR029752">
    <property type="entry name" value="D-isomer_DH_CS1"/>
</dbReference>
<evidence type="ECO:0000259" key="6">
    <source>
        <dbReference type="Pfam" id="PF02826"/>
    </source>
</evidence>
<dbReference type="PROSITE" id="PS00065">
    <property type="entry name" value="D_2_HYDROXYACID_DH_1"/>
    <property type="match status" value="1"/>
</dbReference>
<feature type="domain" description="D-isomer specific 2-hydroxyacid dehydrogenase NAD-binding" evidence="6">
    <location>
        <begin position="155"/>
        <end position="342"/>
    </location>
</feature>
<dbReference type="AlphaFoldDB" id="A0A024UDR1"/>
<dbReference type="GeneID" id="20082189"/>
<dbReference type="GO" id="GO:0016616">
    <property type="term" value="F:oxidoreductase activity, acting on the CH-OH group of donors, NAD or NADP as acceptor"/>
    <property type="evidence" value="ECO:0007669"/>
    <property type="project" value="InterPro"/>
</dbReference>
<dbReference type="InterPro" id="IPR029753">
    <property type="entry name" value="D-isomer_DH_CS"/>
</dbReference>
<dbReference type="VEuPathDB" id="FungiDB:H310_05139"/>
<dbReference type="InterPro" id="IPR006139">
    <property type="entry name" value="D-isomer_2_OHA_DH_cat_dom"/>
</dbReference>
<dbReference type="OrthoDB" id="298012at2759"/>
<dbReference type="RefSeq" id="XP_008868002.1">
    <property type="nucleotide sequence ID" value="XM_008869780.1"/>
</dbReference>
<dbReference type="PANTHER" id="PTHR43026">
    <property type="entry name" value="2-HYDROXYACID DEHYDROGENASE HOMOLOG 1-RELATED"/>
    <property type="match status" value="1"/>
</dbReference>